<gene>
    <name evidence="1" type="ordered locus">MLP_32440</name>
</gene>
<name>F5XLJ2_MICPN</name>
<proteinExistence type="predicted"/>
<dbReference type="EMBL" id="AP012204">
    <property type="protein sequence ID" value="BAK36258.1"/>
    <property type="molecule type" value="Genomic_DNA"/>
</dbReference>
<evidence type="ECO:0008006" key="3">
    <source>
        <dbReference type="Google" id="ProtNLM"/>
    </source>
</evidence>
<evidence type="ECO:0000313" key="2">
    <source>
        <dbReference type="Proteomes" id="UP000007947"/>
    </source>
</evidence>
<accession>F5XLJ2</accession>
<reference evidence="1 2" key="1">
    <citation type="submission" date="2011-05" db="EMBL/GenBank/DDBJ databases">
        <title>Whole genome sequence of Microlunatus phosphovorus NM-1.</title>
        <authorList>
            <person name="Hosoyama A."/>
            <person name="Sasaki K."/>
            <person name="Harada T."/>
            <person name="Igarashi R."/>
            <person name="Kawakoshi A."/>
            <person name="Sasagawa M."/>
            <person name="Fukada J."/>
            <person name="Nakamura S."/>
            <person name="Katano Y."/>
            <person name="Hanada S."/>
            <person name="Kamagata Y."/>
            <person name="Nakamura N."/>
            <person name="Yamazaki S."/>
            <person name="Fujita N."/>
        </authorList>
    </citation>
    <scope>NUCLEOTIDE SEQUENCE [LARGE SCALE GENOMIC DNA]</scope>
    <source>
        <strain evidence="2">ATCC 700054 / DSM 10555 / JCM 9379 / NBRC 101784 / NCIMB 13414 / VKM Ac-1990 / NM-1</strain>
    </source>
</reference>
<dbReference type="PANTHER" id="PTHR30528">
    <property type="entry name" value="CYTOPLASMIC PROTEIN"/>
    <property type="match status" value="1"/>
</dbReference>
<dbReference type="AlphaFoldDB" id="F5XLJ2"/>
<dbReference type="InterPro" id="IPR009351">
    <property type="entry name" value="AlkZ-like"/>
</dbReference>
<sequence>MTLAQARRVALAAQGFGRPQPTRPTMRDVQATVDRLAQFQIDSINIVARAHYLPLFSRLGPYDTELLHRAAQRPPRRLFEYWGHEASLIDVRLQPALRWRMAAAAEDAWGRMKRIRAEQPGLVDAVRAEIADQGPLTARQIEYEEERRTDHWGWNWSSVKTCLEWLFWSGEITAAGRNRQFERLYDLPERVLPAQILAQPTPSQEEADVILIRRAAQALGIGTTRCLGDYFRIPAGRARVAIAALAESGELLPVAVPGWTDKGGVHLWHNARIPRRIEARALLSPFDSMVFERQRLERLFHFRYRIEIYVPAERRVHGYYVYPFLLDEAMVARVDLKADRASGVLRVNSAWLEEGADPAEVSEALAGELTVMAGWLGLNDVVVSPCGDLGPRLAAAQQERPTIGGASDAGA</sequence>
<dbReference type="Proteomes" id="UP000007947">
    <property type="component" value="Chromosome"/>
</dbReference>
<dbReference type="PANTHER" id="PTHR30528:SF0">
    <property type="entry name" value="CYTOPLASMIC PROTEIN"/>
    <property type="match status" value="1"/>
</dbReference>
<organism evidence="1 2">
    <name type="scientific">Microlunatus phosphovorus (strain ATCC 700054 / DSM 10555 / JCM 9379 / NBRC 101784 / NCIMB 13414 / VKM Ac-1990 / NM-1)</name>
    <dbReference type="NCBI Taxonomy" id="1032480"/>
    <lineage>
        <taxon>Bacteria</taxon>
        <taxon>Bacillati</taxon>
        <taxon>Actinomycetota</taxon>
        <taxon>Actinomycetes</taxon>
        <taxon>Propionibacteriales</taxon>
        <taxon>Propionibacteriaceae</taxon>
        <taxon>Microlunatus</taxon>
    </lineage>
</organism>
<dbReference type="HOGENOM" id="CLU_043035_1_0_11"/>
<keyword evidence="2" id="KW-1185">Reference proteome</keyword>
<protein>
    <recommendedName>
        <fullName evidence="3">Cytoplasmic protein</fullName>
    </recommendedName>
</protein>
<evidence type="ECO:0000313" key="1">
    <source>
        <dbReference type="EMBL" id="BAK36258.1"/>
    </source>
</evidence>
<dbReference type="eggNOG" id="COG3214">
    <property type="taxonomic scope" value="Bacteria"/>
</dbReference>
<dbReference type="KEGG" id="mph:MLP_32440"/>
<dbReference type="Pfam" id="PF06224">
    <property type="entry name" value="AlkZ-like"/>
    <property type="match status" value="1"/>
</dbReference>